<evidence type="ECO:0000259" key="13">
    <source>
        <dbReference type="PROSITE" id="PS51898"/>
    </source>
</evidence>
<comment type="function">
    <text evidence="12">Site-specific tyrosine recombinase, which acts by catalyzing the cutting and rejoining of the recombining DNA molecules. The XerC-XerD complex is essential to convert dimers of the bacterial chromosome into monomers to permit their segregation at cell division. It also contributes to the segregational stability of plasmids.</text>
</comment>
<keyword evidence="7 12" id="KW-0159">Chromosome partition</keyword>
<dbReference type="InterPro" id="IPR010998">
    <property type="entry name" value="Integrase_recombinase_N"/>
</dbReference>
<gene>
    <name evidence="12 15" type="primary">xerD</name>
    <name evidence="15" type="ORF">HHA03_12180</name>
    <name evidence="16" type="ORF">SAMN05421839_11321</name>
</gene>
<keyword evidence="5 12" id="KW-0963">Cytoplasm</keyword>
<dbReference type="PROSITE" id="PS51898">
    <property type="entry name" value="TYR_RECOMBINASE"/>
    <property type="match status" value="1"/>
</dbReference>
<dbReference type="GO" id="GO:0003677">
    <property type="term" value="F:DNA binding"/>
    <property type="evidence" value="ECO:0007669"/>
    <property type="project" value="UniProtKB-UniRule"/>
</dbReference>
<dbReference type="STRING" id="306540.SAMN05421839_11321"/>
<dbReference type="EMBL" id="FOXC01000013">
    <property type="protein sequence ID" value="SFP29906.1"/>
    <property type="molecule type" value="Genomic_DNA"/>
</dbReference>
<dbReference type="GO" id="GO:0005737">
    <property type="term" value="C:cytoplasm"/>
    <property type="evidence" value="ECO:0007669"/>
    <property type="project" value="UniProtKB-SubCell"/>
</dbReference>
<dbReference type="HAMAP" id="MF_01808">
    <property type="entry name" value="Recomb_XerC_XerD"/>
    <property type="match status" value="1"/>
</dbReference>
<dbReference type="InterPro" id="IPR011931">
    <property type="entry name" value="Recomb_XerC"/>
</dbReference>
<dbReference type="GO" id="GO:0009037">
    <property type="term" value="F:tyrosine-based site-specific recombinase activity"/>
    <property type="evidence" value="ECO:0007669"/>
    <property type="project" value="UniProtKB-UniRule"/>
</dbReference>
<dbReference type="PANTHER" id="PTHR30349:SF81">
    <property type="entry name" value="TYROSINE RECOMBINASE XERC"/>
    <property type="match status" value="1"/>
</dbReference>
<dbReference type="NCBIfam" id="NF040815">
    <property type="entry name" value="recomb_XerA_Arch"/>
    <property type="match status" value="1"/>
</dbReference>
<feature type="active site" evidence="12">
    <location>
        <position position="240"/>
    </location>
</feature>
<evidence type="ECO:0000313" key="17">
    <source>
        <dbReference type="Proteomes" id="UP000242243"/>
    </source>
</evidence>
<dbReference type="NCBIfam" id="TIGR02225">
    <property type="entry name" value="recomb_XerD"/>
    <property type="match status" value="1"/>
</dbReference>
<evidence type="ECO:0000256" key="10">
    <source>
        <dbReference type="ARBA" id="ARBA00023172"/>
    </source>
</evidence>
<dbReference type="Gene3D" id="1.10.150.130">
    <property type="match status" value="1"/>
</dbReference>
<dbReference type="InterPro" id="IPR004107">
    <property type="entry name" value="Integrase_SAM-like_N"/>
</dbReference>
<feature type="active site" description="O-(3'-phospho-DNA)-tyrosine intermediate" evidence="12">
    <location>
        <position position="275"/>
    </location>
</feature>
<dbReference type="PANTHER" id="PTHR30349">
    <property type="entry name" value="PHAGE INTEGRASE-RELATED"/>
    <property type="match status" value="1"/>
</dbReference>
<feature type="active site" evidence="12">
    <location>
        <position position="145"/>
    </location>
</feature>
<evidence type="ECO:0000256" key="1">
    <source>
        <dbReference type="ARBA" id="ARBA00004496"/>
    </source>
</evidence>
<dbReference type="GO" id="GO:0051301">
    <property type="term" value="P:cell division"/>
    <property type="evidence" value="ECO:0007669"/>
    <property type="project" value="UniProtKB-UniRule"/>
</dbReference>
<dbReference type="RefSeq" id="WP_089831525.1">
    <property type="nucleotide sequence ID" value="NZ_BJWI01000014.1"/>
</dbReference>
<evidence type="ECO:0000313" key="18">
    <source>
        <dbReference type="Proteomes" id="UP000321547"/>
    </source>
</evidence>
<dbReference type="AlphaFoldDB" id="A0A1I5P8V4"/>
<reference evidence="15 18" key="2">
    <citation type="submission" date="2019-07" db="EMBL/GenBank/DDBJ databases">
        <title>Whole genome shotgun sequence of Halolactibacillus halophilus NBRC 100868.</title>
        <authorList>
            <person name="Hosoyama A."/>
            <person name="Uohara A."/>
            <person name="Ohji S."/>
            <person name="Ichikawa N."/>
        </authorList>
    </citation>
    <scope>NUCLEOTIDE SEQUENCE [LARGE SCALE GENOMIC DNA]</scope>
    <source>
        <strain evidence="15 18">NBRC 100868</strain>
    </source>
</reference>
<dbReference type="Pfam" id="PF00589">
    <property type="entry name" value="Phage_integrase"/>
    <property type="match status" value="1"/>
</dbReference>
<dbReference type="InterPro" id="IPR044068">
    <property type="entry name" value="CB"/>
</dbReference>
<dbReference type="CDD" id="cd00798">
    <property type="entry name" value="INT_XerDC_C"/>
    <property type="match status" value="1"/>
</dbReference>
<dbReference type="InterPro" id="IPR002104">
    <property type="entry name" value="Integrase_catalytic"/>
</dbReference>
<dbReference type="InterPro" id="IPR023009">
    <property type="entry name" value="Tyrosine_recombinase_XerC/XerD"/>
</dbReference>
<dbReference type="Proteomes" id="UP000242243">
    <property type="component" value="Unassembled WGS sequence"/>
</dbReference>
<evidence type="ECO:0000256" key="6">
    <source>
        <dbReference type="ARBA" id="ARBA00022618"/>
    </source>
</evidence>
<evidence type="ECO:0000313" key="15">
    <source>
        <dbReference type="EMBL" id="GEM01686.1"/>
    </source>
</evidence>
<dbReference type="Gene3D" id="1.10.443.10">
    <property type="entry name" value="Intergrase catalytic core"/>
    <property type="match status" value="1"/>
</dbReference>
<name>A0A1I5P8V4_9BACI</name>
<feature type="active site" evidence="12">
    <location>
        <position position="169"/>
    </location>
</feature>
<sequence length="294" mass="34050">MIDERQDFIQYIKIERGLSENTIESYQRDLKQYESFLKIEQIKQWEDVSRDSVLKYLYNLKDTGKSEATIQRVLSTLRLFHQFLKREHRTTHDASLHIETPKKRQVLPEVLSESEVEQLLDIEVKTPLESRTKAMLEVMYATGLRVSECVGLTLNDLHLDIGFIRLIGKGNKERIIPLGEVATEAVNDYLADGRQVLMKTKQHATLFVNHHGNPLSRQGFFKLIKQRAKDVGIKKEISPHKLRHSFATHLLEHGADLRAVQEMLGHSDISTTQIYTHVTKARLQSVYQTYHPRA</sequence>
<proteinExistence type="inferred from homology"/>
<dbReference type="GO" id="GO:0007059">
    <property type="term" value="P:chromosome segregation"/>
    <property type="evidence" value="ECO:0007669"/>
    <property type="project" value="UniProtKB-UniRule"/>
</dbReference>
<evidence type="ECO:0000256" key="7">
    <source>
        <dbReference type="ARBA" id="ARBA00022829"/>
    </source>
</evidence>
<keyword evidence="10 12" id="KW-0233">DNA recombination</keyword>
<dbReference type="HAMAP" id="MF_01807">
    <property type="entry name" value="Recomb_XerD"/>
    <property type="match status" value="1"/>
</dbReference>
<dbReference type="Pfam" id="PF02899">
    <property type="entry name" value="Phage_int_SAM_1"/>
    <property type="match status" value="1"/>
</dbReference>
<keyword evidence="11 12" id="KW-0131">Cell cycle</keyword>
<organism evidence="16 17">
    <name type="scientific">Halolactibacillus halophilus</name>
    <dbReference type="NCBI Taxonomy" id="306540"/>
    <lineage>
        <taxon>Bacteria</taxon>
        <taxon>Bacillati</taxon>
        <taxon>Bacillota</taxon>
        <taxon>Bacilli</taxon>
        <taxon>Bacillales</taxon>
        <taxon>Bacillaceae</taxon>
        <taxon>Halolactibacillus</taxon>
    </lineage>
</organism>
<comment type="subcellular location">
    <subcellularLocation>
        <location evidence="1 12">Cytoplasm</location>
    </subcellularLocation>
</comment>
<comment type="similarity">
    <text evidence="3 12">Belongs to the 'phage' integrase family. XerD subfamily.</text>
</comment>
<feature type="active site" evidence="12">
    <location>
        <position position="243"/>
    </location>
</feature>
<dbReference type="Proteomes" id="UP000321547">
    <property type="component" value="Unassembled WGS sequence"/>
</dbReference>
<evidence type="ECO:0000256" key="11">
    <source>
        <dbReference type="ARBA" id="ARBA00023306"/>
    </source>
</evidence>
<keyword evidence="18" id="KW-1185">Reference proteome</keyword>
<reference evidence="16 17" key="1">
    <citation type="submission" date="2016-10" db="EMBL/GenBank/DDBJ databases">
        <authorList>
            <person name="de Groot N.N."/>
        </authorList>
    </citation>
    <scope>NUCLEOTIDE SEQUENCE [LARGE SCALE GENOMIC DNA]</scope>
    <source>
        <strain evidence="16 17">DSM 17073</strain>
    </source>
</reference>
<protein>
    <recommendedName>
        <fullName evidence="4 12">Tyrosine recombinase XerD</fullName>
    </recommendedName>
</protein>
<accession>A0A1I5P8V4</accession>
<dbReference type="PROSITE" id="PS51900">
    <property type="entry name" value="CB"/>
    <property type="match status" value="1"/>
</dbReference>
<dbReference type="InterPro" id="IPR050090">
    <property type="entry name" value="Tyrosine_recombinase_XerCD"/>
</dbReference>
<evidence type="ECO:0000259" key="14">
    <source>
        <dbReference type="PROSITE" id="PS51900"/>
    </source>
</evidence>
<dbReference type="NCBIfam" id="NF001399">
    <property type="entry name" value="PRK00283.1"/>
    <property type="match status" value="1"/>
</dbReference>
<dbReference type="InterPro" id="IPR011010">
    <property type="entry name" value="DNA_brk_join_enz"/>
</dbReference>
<keyword evidence="9 12" id="KW-0238">DNA-binding</keyword>
<dbReference type="InterPro" id="IPR011932">
    <property type="entry name" value="Recomb_XerD"/>
</dbReference>
<feature type="active site" evidence="12">
    <location>
        <position position="266"/>
    </location>
</feature>
<evidence type="ECO:0000256" key="2">
    <source>
        <dbReference type="ARBA" id="ARBA00006657"/>
    </source>
</evidence>
<dbReference type="InterPro" id="IPR013762">
    <property type="entry name" value="Integrase-like_cat_sf"/>
</dbReference>
<evidence type="ECO:0000256" key="12">
    <source>
        <dbReference type="HAMAP-Rule" id="MF_01807"/>
    </source>
</evidence>
<dbReference type="SUPFAM" id="SSF56349">
    <property type="entry name" value="DNA breaking-rejoining enzymes"/>
    <property type="match status" value="1"/>
</dbReference>
<keyword evidence="8 12" id="KW-0229">DNA integration</keyword>
<feature type="domain" description="Tyr recombinase" evidence="13">
    <location>
        <begin position="106"/>
        <end position="288"/>
    </location>
</feature>
<feature type="domain" description="Core-binding (CB)" evidence="14">
    <location>
        <begin position="1"/>
        <end position="85"/>
    </location>
</feature>
<comment type="subunit">
    <text evidence="12">Forms a cyclic heterotetrameric complex composed of two molecules of XerC and two molecules of XerD.</text>
</comment>
<dbReference type="GO" id="GO:0006313">
    <property type="term" value="P:DNA transposition"/>
    <property type="evidence" value="ECO:0007669"/>
    <property type="project" value="UniProtKB-UniRule"/>
</dbReference>
<comment type="similarity">
    <text evidence="2">Belongs to the 'phage' integrase family. XerC subfamily.</text>
</comment>
<evidence type="ECO:0000256" key="8">
    <source>
        <dbReference type="ARBA" id="ARBA00022908"/>
    </source>
</evidence>
<dbReference type="EMBL" id="BJWI01000014">
    <property type="protein sequence ID" value="GEM01686.1"/>
    <property type="molecule type" value="Genomic_DNA"/>
</dbReference>
<evidence type="ECO:0000256" key="3">
    <source>
        <dbReference type="ARBA" id="ARBA00010450"/>
    </source>
</evidence>
<dbReference type="OrthoDB" id="9801717at2"/>
<evidence type="ECO:0000313" key="16">
    <source>
        <dbReference type="EMBL" id="SFP29906.1"/>
    </source>
</evidence>
<keyword evidence="6 12" id="KW-0132">Cell division</keyword>
<dbReference type="NCBIfam" id="TIGR02224">
    <property type="entry name" value="recomb_XerC"/>
    <property type="match status" value="1"/>
</dbReference>
<evidence type="ECO:0000256" key="4">
    <source>
        <dbReference type="ARBA" id="ARBA00015810"/>
    </source>
</evidence>
<evidence type="ECO:0000256" key="9">
    <source>
        <dbReference type="ARBA" id="ARBA00023125"/>
    </source>
</evidence>
<evidence type="ECO:0000256" key="5">
    <source>
        <dbReference type="ARBA" id="ARBA00022490"/>
    </source>
</evidence>